<comment type="caution">
    <text evidence="15">The sequence shown here is derived from an EMBL/GenBank/DDBJ whole genome shotgun (WGS) entry which is preliminary data.</text>
</comment>
<dbReference type="Gene3D" id="1.25.10.10">
    <property type="entry name" value="Leucine-rich Repeat Variant"/>
    <property type="match status" value="1"/>
</dbReference>
<keyword evidence="7" id="KW-0653">Protein transport</keyword>
<reference evidence="15 16" key="1">
    <citation type="submission" date="2022-09" db="EMBL/GenBank/DDBJ databases">
        <authorList>
            <person name="Palmer J.M."/>
        </authorList>
    </citation>
    <scope>NUCLEOTIDE SEQUENCE [LARGE SCALE GENOMIC DNA]</scope>
    <source>
        <strain evidence="15 16">DSM 7382</strain>
    </source>
</reference>
<evidence type="ECO:0000256" key="6">
    <source>
        <dbReference type="ARBA" id="ARBA00022892"/>
    </source>
</evidence>
<dbReference type="InterPro" id="IPR002553">
    <property type="entry name" value="Clathrin/coatomer_adapt-like_N"/>
</dbReference>
<comment type="subcellular location">
    <subcellularLocation>
        <location evidence="2">Cytoplasmic vesicle</location>
        <location evidence="2">COPI-coated vesicle membrane</location>
        <topology evidence="2">Peripheral membrane protein</topology>
        <orientation evidence="2">Cytoplasmic side</orientation>
    </subcellularLocation>
    <subcellularLocation>
        <location evidence="1">Golgi apparatus membrane</location>
        <topology evidence="1">Peripheral membrane protein</topology>
        <orientation evidence="1">Cytoplasmic side</orientation>
    </subcellularLocation>
</comment>
<feature type="domain" description="Clathrin/coatomer adaptor adaptin-like N-terminal" evidence="12">
    <location>
        <begin position="385"/>
        <end position="668"/>
    </location>
</feature>
<dbReference type="GO" id="GO:0005198">
    <property type="term" value="F:structural molecule activity"/>
    <property type="evidence" value="ECO:0007669"/>
    <property type="project" value="InterPro"/>
</dbReference>
<evidence type="ECO:0000256" key="1">
    <source>
        <dbReference type="ARBA" id="ARBA00004255"/>
    </source>
</evidence>
<keyword evidence="16" id="KW-1185">Reference proteome</keyword>
<evidence type="ECO:0000256" key="7">
    <source>
        <dbReference type="ARBA" id="ARBA00022927"/>
    </source>
</evidence>
<evidence type="ECO:0000256" key="10">
    <source>
        <dbReference type="ARBA" id="ARBA00023329"/>
    </source>
</evidence>
<dbReference type="InterPro" id="IPR011989">
    <property type="entry name" value="ARM-like"/>
</dbReference>
<evidence type="ECO:0000313" key="15">
    <source>
        <dbReference type="EMBL" id="KAK7678185.1"/>
    </source>
</evidence>
<evidence type="ECO:0000256" key="5">
    <source>
        <dbReference type="ARBA" id="ARBA00022737"/>
    </source>
</evidence>
<dbReference type="InterPro" id="IPR016024">
    <property type="entry name" value="ARM-type_fold"/>
</dbReference>
<feature type="compositionally biased region" description="Polar residues" evidence="11">
    <location>
        <begin position="71"/>
        <end position="83"/>
    </location>
</feature>
<feature type="compositionally biased region" description="Polar residues" evidence="11">
    <location>
        <begin position="1"/>
        <end position="10"/>
    </location>
</feature>
<dbReference type="Pfam" id="PF01602">
    <property type="entry name" value="Adaptin_N"/>
    <property type="match status" value="1"/>
</dbReference>
<feature type="region of interest" description="Disordered" evidence="11">
    <location>
        <begin position="33"/>
        <end position="54"/>
    </location>
</feature>
<proteinExistence type="predicted"/>
<dbReference type="InterPro" id="IPR016460">
    <property type="entry name" value="COPB1"/>
</dbReference>
<organism evidence="15 16">
    <name type="scientific">Cerrena zonata</name>
    <dbReference type="NCBI Taxonomy" id="2478898"/>
    <lineage>
        <taxon>Eukaryota</taxon>
        <taxon>Fungi</taxon>
        <taxon>Dikarya</taxon>
        <taxon>Basidiomycota</taxon>
        <taxon>Agaricomycotina</taxon>
        <taxon>Agaricomycetes</taxon>
        <taxon>Polyporales</taxon>
        <taxon>Cerrenaceae</taxon>
        <taxon>Cerrena</taxon>
    </lineage>
</organism>
<dbReference type="GO" id="GO:0006888">
    <property type="term" value="P:endoplasmic reticulum to Golgi vesicle-mediated transport"/>
    <property type="evidence" value="ECO:0007669"/>
    <property type="project" value="TreeGrafter"/>
</dbReference>
<dbReference type="Proteomes" id="UP001385951">
    <property type="component" value="Unassembled WGS sequence"/>
</dbReference>
<keyword evidence="3" id="KW-0813">Transport</keyword>
<dbReference type="GO" id="GO:0006886">
    <property type="term" value="P:intracellular protein transport"/>
    <property type="evidence" value="ECO:0007669"/>
    <property type="project" value="InterPro"/>
</dbReference>
<protein>
    <recommendedName>
        <fullName evidence="17">Coatomer subunit beta</fullName>
    </recommendedName>
</protein>
<dbReference type="GO" id="GO:0006891">
    <property type="term" value="P:intra-Golgi vesicle-mediated transport"/>
    <property type="evidence" value="ECO:0007669"/>
    <property type="project" value="TreeGrafter"/>
</dbReference>
<feature type="region of interest" description="Disordered" evidence="11">
    <location>
        <begin position="191"/>
        <end position="224"/>
    </location>
</feature>
<dbReference type="Pfam" id="PF07718">
    <property type="entry name" value="Coatamer_beta_C"/>
    <property type="match status" value="1"/>
</dbReference>
<accession>A0AAW0FGE8</accession>
<dbReference type="GO" id="GO:0000139">
    <property type="term" value="C:Golgi membrane"/>
    <property type="evidence" value="ECO:0007669"/>
    <property type="project" value="UniProtKB-SubCell"/>
</dbReference>
<evidence type="ECO:0000259" key="13">
    <source>
        <dbReference type="Pfam" id="PF07718"/>
    </source>
</evidence>
<feature type="compositionally biased region" description="Polar residues" evidence="11">
    <location>
        <begin position="33"/>
        <end position="51"/>
    </location>
</feature>
<gene>
    <name evidence="15" type="ORF">QCA50_018864</name>
</gene>
<keyword evidence="5" id="KW-0677">Repeat</keyword>
<dbReference type="InterPro" id="IPR029446">
    <property type="entry name" value="COPB1_appendage_platform_dom"/>
</dbReference>
<evidence type="ECO:0000256" key="11">
    <source>
        <dbReference type="SAM" id="MobiDB-lite"/>
    </source>
</evidence>
<dbReference type="InterPro" id="IPR011710">
    <property type="entry name" value="Coatomer_bsu_C"/>
</dbReference>
<keyword evidence="4" id="KW-0963">Cytoplasm</keyword>
<dbReference type="EMBL" id="JASBNA010000076">
    <property type="protein sequence ID" value="KAK7678185.1"/>
    <property type="molecule type" value="Genomic_DNA"/>
</dbReference>
<feature type="compositionally biased region" description="Basic and acidic residues" evidence="11">
    <location>
        <begin position="668"/>
        <end position="685"/>
    </location>
</feature>
<feature type="region of interest" description="Disordered" evidence="11">
    <location>
        <begin position="71"/>
        <end position="91"/>
    </location>
</feature>
<evidence type="ECO:0000256" key="4">
    <source>
        <dbReference type="ARBA" id="ARBA00022490"/>
    </source>
</evidence>
<evidence type="ECO:0000256" key="8">
    <source>
        <dbReference type="ARBA" id="ARBA00023034"/>
    </source>
</evidence>
<keyword evidence="9" id="KW-0472">Membrane</keyword>
<dbReference type="GO" id="GO:0030126">
    <property type="term" value="C:COPI vesicle coat"/>
    <property type="evidence" value="ECO:0007669"/>
    <property type="project" value="InterPro"/>
</dbReference>
<feature type="region of interest" description="Disordered" evidence="11">
    <location>
        <begin position="261"/>
        <end position="299"/>
    </location>
</feature>
<keyword evidence="6" id="KW-0931">ER-Golgi transport</keyword>
<evidence type="ECO:0000259" key="14">
    <source>
        <dbReference type="Pfam" id="PF14806"/>
    </source>
</evidence>
<dbReference type="Pfam" id="PF14806">
    <property type="entry name" value="Coatomer_b_Cpla"/>
    <property type="match status" value="1"/>
</dbReference>
<feature type="region of interest" description="Disordered" evidence="11">
    <location>
        <begin position="668"/>
        <end position="689"/>
    </location>
</feature>
<dbReference type="SUPFAM" id="SSF48371">
    <property type="entry name" value="ARM repeat"/>
    <property type="match status" value="1"/>
</dbReference>
<dbReference type="PANTHER" id="PTHR10635">
    <property type="entry name" value="COATOMER SUBUNIT BETA"/>
    <property type="match status" value="1"/>
</dbReference>
<feature type="domain" description="Coatomer beta subunit appendage platform" evidence="14">
    <location>
        <begin position="985"/>
        <end position="1112"/>
    </location>
</feature>
<evidence type="ECO:0008006" key="17">
    <source>
        <dbReference type="Google" id="ProtNLM"/>
    </source>
</evidence>
<keyword evidence="8" id="KW-0333">Golgi apparatus</keyword>
<dbReference type="AlphaFoldDB" id="A0AAW0FGE8"/>
<feature type="domain" description="Coatomer beta subunit C-terminal" evidence="13">
    <location>
        <begin position="845"/>
        <end position="980"/>
    </location>
</feature>
<sequence>MIPIRSQANSRPVPASIGLPSSATIVRGGSLATNATSSTGATYPTNASSSGRVPLKQIDTSLTFDSFPRSISTSSRLSGGQNHHSNHGLFSHRKSSSISSLFSSNSSKNVNLAALKKTLNLQPGEGERSNYVLTLRRSLGTALNETGPGSNGRYMRLGQAHTPGRAKKVSGVELKHGHLQPRLLATEVNDLGENGIGSRPKAPTSRSSLTNSIGGGNSVSNSNGINGFKSSSSSIIGGNTSASLSRNSSLARTATMGSIATGNESVTTGRESSASTNFSSSKRTNSISSSSSGSLSDSNLEIGGYYQHPGYRYDDDNDLNVDQDAADLDSIGPIDKYGNGASNGDNTVVVNDYDDYDDKPRLQMGLKTWMITCNGVVAALQYIQDNVALIETLDPLLQLAFIEFIRKDSVTHPNLKQQYAQLITEIIESSSNVVIYEAAITLTVLSSSSQSILLAGNKFVELATKEADNNVKIITLERIDDLHKQHPGILQDLSLEILRVLTTQDLDVRKKALDVTLQFITSRNVEDVVKLLKKELQRTSTINEDKNSEYRQLLINAIHQLAIKFVEVAANVIDLLLESITDLNTSAAYDVITFVKEVVEKFPDLRQPILSRLIQTLPSIKSGKVFRGSLWIIGEYSLEEKLVQDAWRFIRSSIGEVPILTSEKRALESKKDTSGESDDLHDSKNVKKGPVVLPDGTYATENAFTAEVSTENDDDDSSTIRKLVLAGDFYLGSVLASTLVKLVLRLHRIKTQEKILNALKAEALLIMVSILRVGESSFVSKKIDEDSADRIFSCIKFLTDDEDVELIESGFLDDTKDAFKAQIETEESNKARAEAKDFHDNAEQVDDSIVFRQFDKDGSGLGKAAVDDVTLAAGSDLKKEDLSSKLKRILQLTGFSDPIYAEAFVKVHQYDVVLDVLLVNQTTNTLRNLSVEFATLGDLKVVDKPATANIGPHGFYKIQTTIKVTSADTGVIFGNIVYDGQHSDESTIVILNDVHVDIMDYIKPATCTESSFRKMWNEFEWENKITIKSQMDSLKEYLDELMKGTNMNCLTPGAIIGEECQFLSANLYSRSSFGEDALANLCIEKQTNGPIIGHVRIRSKGQGLALSLGDRVASISRKTKKAPVTKV</sequence>
<evidence type="ECO:0000256" key="2">
    <source>
        <dbReference type="ARBA" id="ARBA00004347"/>
    </source>
</evidence>
<keyword evidence="10" id="KW-0968">Cytoplasmic vesicle</keyword>
<feature type="compositionally biased region" description="Polar residues" evidence="11">
    <location>
        <begin position="261"/>
        <end position="278"/>
    </location>
</feature>
<evidence type="ECO:0000259" key="12">
    <source>
        <dbReference type="Pfam" id="PF01602"/>
    </source>
</evidence>
<evidence type="ECO:0000256" key="9">
    <source>
        <dbReference type="ARBA" id="ARBA00023136"/>
    </source>
</evidence>
<evidence type="ECO:0000313" key="16">
    <source>
        <dbReference type="Proteomes" id="UP001385951"/>
    </source>
</evidence>
<feature type="compositionally biased region" description="Low complexity" evidence="11">
    <location>
        <begin position="279"/>
        <end position="298"/>
    </location>
</feature>
<feature type="region of interest" description="Disordered" evidence="11">
    <location>
        <begin position="1"/>
        <end position="20"/>
    </location>
</feature>
<dbReference type="PANTHER" id="PTHR10635:SF0">
    <property type="entry name" value="COATOMER SUBUNIT BETA"/>
    <property type="match status" value="1"/>
</dbReference>
<name>A0AAW0FGE8_9APHY</name>
<evidence type="ECO:0000256" key="3">
    <source>
        <dbReference type="ARBA" id="ARBA00022448"/>
    </source>
</evidence>